<organism evidence="4 5">
    <name type="scientific">Cohnella terricola</name>
    <dbReference type="NCBI Taxonomy" id="1289167"/>
    <lineage>
        <taxon>Bacteria</taxon>
        <taxon>Bacillati</taxon>
        <taxon>Bacillota</taxon>
        <taxon>Bacilli</taxon>
        <taxon>Bacillales</taxon>
        <taxon>Paenibacillaceae</taxon>
        <taxon>Cohnella</taxon>
    </lineage>
</organism>
<evidence type="ECO:0000313" key="5">
    <source>
        <dbReference type="Proteomes" id="UP000316330"/>
    </source>
</evidence>
<dbReference type="Pfam" id="PF09479">
    <property type="entry name" value="Flg_new"/>
    <property type="match status" value="3"/>
</dbReference>
<feature type="domain" description="Bacterial repeat" evidence="3">
    <location>
        <begin position="566"/>
        <end position="635"/>
    </location>
</feature>
<protein>
    <recommendedName>
        <fullName evidence="3">Bacterial repeat domain-containing protein</fullName>
    </recommendedName>
</protein>
<accession>A0A559JMR3</accession>
<feature type="signal peptide" evidence="2">
    <location>
        <begin position="1"/>
        <end position="37"/>
    </location>
</feature>
<comment type="subcellular location">
    <subcellularLocation>
        <location evidence="1">Cell envelope</location>
    </subcellularLocation>
</comment>
<proteinExistence type="predicted"/>
<dbReference type="EMBL" id="VNJJ01000004">
    <property type="protein sequence ID" value="TVY01148.1"/>
    <property type="molecule type" value="Genomic_DNA"/>
</dbReference>
<feature type="chain" id="PRO_5021752866" description="Bacterial repeat domain-containing protein" evidence="2">
    <location>
        <begin position="38"/>
        <end position="766"/>
    </location>
</feature>
<dbReference type="InterPro" id="IPR013783">
    <property type="entry name" value="Ig-like_fold"/>
</dbReference>
<evidence type="ECO:0000256" key="2">
    <source>
        <dbReference type="SAM" id="SignalP"/>
    </source>
</evidence>
<dbReference type="Gene3D" id="2.120.10.30">
    <property type="entry name" value="TolB, C-terminal domain"/>
    <property type="match status" value="2"/>
</dbReference>
<evidence type="ECO:0000259" key="3">
    <source>
        <dbReference type="Pfam" id="PF18998"/>
    </source>
</evidence>
<dbReference type="InterPro" id="IPR042229">
    <property type="entry name" value="Listeria/Bacterioides_rpt_sf"/>
</dbReference>
<dbReference type="PANTHER" id="PTHR46388:SF2">
    <property type="entry name" value="NHL REPEAT-CONTAINING PROTEIN 2"/>
    <property type="match status" value="1"/>
</dbReference>
<evidence type="ECO:0000256" key="1">
    <source>
        <dbReference type="ARBA" id="ARBA00004196"/>
    </source>
</evidence>
<dbReference type="SUPFAM" id="SSF63829">
    <property type="entry name" value="Calcium-dependent phosphotriesterase"/>
    <property type="match status" value="1"/>
</dbReference>
<dbReference type="AlphaFoldDB" id="A0A559JMR3"/>
<feature type="domain" description="Bacterial repeat" evidence="3">
    <location>
        <begin position="427"/>
        <end position="495"/>
    </location>
</feature>
<evidence type="ECO:0000313" key="4">
    <source>
        <dbReference type="EMBL" id="TVY01148.1"/>
    </source>
</evidence>
<sequence length="766" mass="80550">MDRRFESTKKNITRRIAAVVIATMMLLQGWFPSQAYAAAGNGPNIFTVVTAKFNSPTGVGGVAVAGNTVFYTQHHSNFNGCIKSNAAFFNGQCGGGANNAEFISPQAMIASNDGRYLYVVDSYPRNQVKRINLSTEQVSLVAGNGTTAYSGDGGPATSAGLNPRAIALDSLGNLYIAEFEGHRIRKVDIDSNGNIGNISTVAGNGSDSVSIPVDGVDAISTPIAYPQAIALVGNDLYIVAGITYNTRLYKVSGGKIFNEWDIISTVSGLAADSAGNIYVTNNHRILKRDTNGNISNIAGTFNSPGTDGDNGPAVDAKLSNPTHIAINESNGKVKIYFTEAGTKSVRVIQEGYKVTYNKNETGGADEISNIYDLDDSVSAQVSSFIKAGHTFDSWNTQADGLGVTYKPGDALPKETATLYAQWTVDSYTLTYTAGSNGIIDGQLSQNVTYGANGGTVTAIPNPGYGFAGWSDGKAEATRTDLNVTSGLSVTANFAPVYTVSFDSNGGSAVQDVNVIENRQVAAPTATREGHTFVGWYKDLASTTPFNFSTAITANTSLIAKWDINSYTLTYIAGTNGSISGNQTQTVTYGSDGTEVTAVPNTGFGFAGWNDGKTEATRTDLNVSNHLNVTANFGPINTVSFDSNGGSAVQPLSVVENTFATAPTEPTLDGFTFAGWYTDTGLKDRFDFATTPITGSITLYAKWTMLPPGAPALQSAIPGDGTVTIQWTSVAHADDYQVFMSSTSGNYDPQSAVSVTGSVYSYQATGL</sequence>
<name>A0A559JMR3_9BACL</name>
<dbReference type="RefSeq" id="WP_186438289.1">
    <property type="nucleotide sequence ID" value="NZ_VNJJ01000004.1"/>
</dbReference>
<dbReference type="Gene3D" id="2.60.40.4270">
    <property type="entry name" value="Listeria-Bacteroides repeat domain"/>
    <property type="match status" value="3"/>
</dbReference>
<feature type="non-terminal residue" evidence="4">
    <location>
        <position position="766"/>
    </location>
</feature>
<dbReference type="InterPro" id="IPR013378">
    <property type="entry name" value="InlB-like_B-rpt"/>
</dbReference>
<dbReference type="InterPro" id="IPR011042">
    <property type="entry name" value="6-blade_b-propeller_TolB-like"/>
</dbReference>
<keyword evidence="5" id="KW-1185">Reference proteome</keyword>
<comment type="caution">
    <text evidence="4">The sequence shown here is derived from an EMBL/GenBank/DDBJ whole genome shotgun (WGS) entry which is preliminary data.</text>
</comment>
<dbReference type="GO" id="GO:0030313">
    <property type="term" value="C:cell envelope"/>
    <property type="evidence" value="ECO:0007669"/>
    <property type="project" value="UniProtKB-SubCell"/>
</dbReference>
<dbReference type="NCBIfam" id="TIGR02543">
    <property type="entry name" value="List_Bact_rpt"/>
    <property type="match status" value="2"/>
</dbReference>
<dbReference type="Gene3D" id="2.60.40.10">
    <property type="entry name" value="Immunoglobulins"/>
    <property type="match status" value="1"/>
</dbReference>
<dbReference type="Pfam" id="PF18998">
    <property type="entry name" value="Flg_new_2"/>
    <property type="match status" value="2"/>
</dbReference>
<dbReference type="InterPro" id="IPR044060">
    <property type="entry name" value="Bacterial_rp_domain"/>
</dbReference>
<reference evidence="4 5" key="1">
    <citation type="submission" date="2019-07" db="EMBL/GenBank/DDBJ databases">
        <authorList>
            <person name="Kim J."/>
        </authorList>
    </citation>
    <scope>NUCLEOTIDE SEQUENCE [LARGE SCALE GENOMIC DNA]</scope>
    <source>
        <strain evidence="4 5">G13</strain>
    </source>
</reference>
<keyword evidence="2" id="KW-0732">Signal</keyword>
<dbReference type="Proteomes" id="UP000316330">
    <property type="component" value="Unassembled WGS sequence"/>
</dbReference>
<dbReference type="PANTHER" id="PTHR46388">
    <property type="entry name" value="NHL REPEAT-CONTAINING PROTEIN 2"/>
    <property type="match status" value="1"/>
</dbReference>
<gene>
    <name evidence="4" type="ORF">FPZ45_08310</name>
</gene>